<evidence type="ECO:0000256" key="5">
    <source>
        <dbReference type="ARBA" id="ARBA00023136"/>
    </source>
</evidence>
<keyword evidence="3 6" id="KW-0812">Transmembrane</keyword>
<dbReference type="Proteomes" id="UP001642405">
    <property type="component" value="Unassembled WGS sequence"/>
</dbReference>
<feature type="transmembrane region" description="Helical" evidence="6">
    <location>
        <begin position="62"/>
        <end position="84"/>
    </location>
</feature>
<comment type="subcellular location">
    <subcellularLocation>
        <location evidence="1">Membrane</location>
        <topology evidence="1">Multi-pass membrane protein</topology>
    </subcellularLocation>
</comment>
<feature type="transmembrane region" description="Helical" evidence="6">
    <location>
        <begin position="207"/>
        <end position="231"/>
    </location>
</feature>
<comment type="caution">
    <text evidence="7">The sequence shown here is derived from an EMBL/GenBank/DDBJ whole genome shotgun (WGS) entry which is preliminary data.</text>
</comment>
<evidence type="ECO:0000256" key="6">
    <source>
        <dbReference type="SAM" id="Phobius"/>
    </source>
</evidence>
<dbReference type="Pfam" id="PF02133">
    <property type="entry name" value="Transp_cyt_pur"/>
    <property type="match status" value="1"/>
</dbReference>
<accession>A0ABP0CQZ7</accession>
<organism evidence="7 8">
    <name type="scientific">Sporothrix curviconia</name>
    <dbReference type="NCBI Taxonomy" id="1260050"/>
    <lineage>
        <taxon>Eukaryota</taxon>
        <taxon>Fungi</taxon>
        <taxon>Dikarya</taxon>
        <taxon>Ascomycota</taxon>
        <taxon>Pezizomycotina</taxon>
        <taxon>Sordariomycetes</taxon>
        <taxon>Sordariomycetidae</taxon>
        <taxon>Ophiostomatales</taxon>
        <taxon>Ophiostomataceae</taxon>
        <taxon>Sporothrix</taxon>
    </lineage>
</organism>
<dbReference type="InterPro" id="IPR001248">
    <property type="entry name" value="Pur-cyt_permease"/>
</dbReference>
<gene>
    <name evidence="7" type="ORF">SCUCBS95973_008963</name>
</gene>
<feature type="transmembrane region" description="Helical" evidence="6">
    <location>
        <begin position="104"/>
        <end position="121"/>
    </location>
</feature>
<proteinExistence type="inferred from homology"/>
<keyword evidence="5 6" id="KW-0472">Membrane</keyword>
<feature type="transmembrane region" description="Helical" evidence="6">
    <location>
        <begin position="128"/>
        <end position="153"/>
    </location>
</feature>
<protein>
    <submittedName>
        <fullName evidence="7">Uncharacterized protein</fullName>
    </submittedName>
</protein>
<reference evidence="7 8" key="1">
    <citation type="submission" date="2024-01" db="EMBL/GenBank/DDBJ databases">
        <authorList>
            <person name="Allen C."/>
            <person name="Tagirdzhanova G."/>
        </authorList>
    </citation>
    <scope>NUCLEOTIDE SEQUENCE [LARGE SCALE GENOMIC DNA]</scope>
</reference>
<evidence type="ECO:0000313" key="7">
    <source>
        <dbReference type="EMBL" id="CAK7234520.1"/>
    </source>
</evidence>
<comment type="similarity">
    <text evidence="2">Belongs to the purine-cytosine permease (2.A.39) family.</text>
</comment>
<feature type="transmembrane region" description="Helical" evidence="6">
    <location>
        <begin position="261"/>
        <end position="284"/>
    </location>
</feature>
<dbReference type="InterPro" id="IPR045225">
    <property type="entry name" value="Uracil/uridine/allantoin_perm"/>
</dbReference>
<evidence type="ECO:0000256" key="4">
    <source>
        <dbReference type="ARBA" id="ARBA00022989"/>
    </source>
</evidence>
<feature type="transmembrane region" description="Helical" evidence="6">
    <location>
        <begin position="333"/>
        <end position="351"/>
    </location>
</feature>
<feature type="transmembrane region" description="Helical" evidence="6">
    <location>
        <begin position="173"/>
        <end position="195"/>
    </location>
</feature>
<feature type="transmembrane region" description="Helical" evidence="6">
    <location>
        <begin position="305"/>
        <end position="327"/>
    </location>
</feature>
<sequence>MLALGLNCHALWLFGHLFGAVYVVLMSYPGMDYRISFPVSTRVAWGFCGSVLVVLNRIATSAIFTGVQGWLGGLVTYVCIRAIWPSIDNIHNTLSASTGTNMPQFVGFIVWYTIQVALVALSPQNLCYLVMIGAVVGFVVQLALVSWACSTMGSAGFGTVLSSSVSLSGSQLAWMVVYGMSLTTSSITTGTLSVCDYARFAKGPRRVAAAQFLGAFPAWLANIFGVMTIAATQDRYGAQLWSLPSLLIAMQDADPTPRTRVAVSFAGFGMALLQLGLNITGNSFCGGTDLAALFPRWINIRRGQVLTAAVGVAINPWYLMTSATVFLSAMSSYTVVLQPFLGIMVAEYFIVQKRRLRVTDLYTLVDNASNLYWYTMGLNWRAVVAWVVGAVPHFPGFAKTVNSNLNISLAATRLYYLDSFTGFIIPTEPSFSATILQFEKHG</sequence>
<evidence type="ECO:0000313" key="8">
    <source>
        <dbReference type="Proteomes" id="UP001642405"/>
    </source>
</evidence>
<dbReference type="EMBL" id="CAWUHB010000086">
    <property type="protein sequence ID" value="CAK7234520.1"/>
    <property type="molecule type" value="Genomic_DNA"/>
</dbReference>
<name>A0ABP0CQZ7_9PEZI</name>
<keyword evidence="8" id="KW-1185">Reference proteome</keyword>
<dbReference type="PANTHER" id="PTHR30618">
    <property type="entry name" value="NCS1 FAMILY PURINE/PYRIMIDINE TRANSPORTER"/>
    <property type="match status" value="1"/>
</dbReference>
<evidence type="ECO:0000256" key="3">
    <source>
        <dbReference type="ARBA" id="ARBA00022692"/>
    </source>
</evidence>
<feature type="transmembrane region" description="Helical" evidence="6">
    <location>
        <begin position="35"/>
        <end position="55"/>
    </location>
</feature>
<dbReference type="Gene3D" id="1.10.4160.10">
    <property type="entry name" value="Hydantoin permease"/>
    <property type="match status" value="1"/>
</dbReference>
<evidence type="ECO:0000256" key="1">
    <source>
        <dbReference type="ARBA" id="ARBA00004141"/>
    </source>
</evidence>
<evidence type="ECO:0000256" key="2">
    <source>
        <dbReference type="ARBA" id="ARBA00008974"/>
    </source>
</evidence>
<dbReference type="PANTHER" id="PTHR30618:SF4">
    <property type="entry name" value="ALLANTOIN PERMEASE"/>
    <property type="match status" value="1"/>
</dbReference>
<keyword evidence="4 6" id="KW-1133">Transmembrane helix</keyword>